<evidence type="ECO:0000313" key="1">
    <source>
        <dbReference type="EMBL" id="MDQ0909016.1"/>
    </source>
</evidence>
<dbReference type="AlphaFoldDB" id="A0AAW8FFU1"/>
<dbReference type="Proteomes" id="UP001234216">
    <property type="component" value="Unassembled WGS sequence"/>
</dbReference>
<evidence type="ECO:0000313" key="2">
    <source>
        <dbReference type="Proteomes" id="UP001234216"/>
    </source>
</evidence>
<accession>A0AAW8FFU1</accession>
<sequence length="40" mass="4273">MPVTRLLADGSDMAFEPMPATFSGVAEPLQAPDGKWIDLP</sequence>
<dbReference type="EMBL" id="JAUSZV010000005">
    <property type="protein sequence ID" value="MDQ0909016.1"/>
    <property type="molecule type" value="Genomic_DNA"/>
</dbReference>
<protein>
    <submittedName>
        <fullName evidence="1">Uncharacterized protein</fullName>
    </submittedName>
</protein>
<comment type="caution">
    <text evidence="1">The sequence shown here is derived from an EMBL/GenBank/DDBJ whole genome shotgun (WGS) entry which is preliminary data.</text>
</comment>
<gene>
    <name evidence="1" type="ORF">QFZ22_005001</name>
</gene>
<organism evidence="1 2">
    <name type="scientific">Streptomyces canus</name>
    <dbReference type="NCBI Taxonomy" id="58343"/>
    <lineage>
        <taxon>Bacteria</taxon>
        <taxon>Bacillati</taxon>
        <taxon>Actinomycetota</taxon>
        <taxon>Actinomycetes</taxon>
        <taxon>Kitasatosporales</taxon>
        <taxon>Streptomycetaceae</taxon>
        <taxon>Streptomyces</taxon>
        <taxon>Streptomyces aurantiacus group</taxon>
    </lineage>
</organism>
<name>A0AAW8FFU1_9ACTN</name>
<reference evidence="1" key="1">
    <citation type="submission" date="2023-07" db="EMBL/GenBank/DDBJ databases">
        <title>Comparative genomics of wheat-associated soil bacteria to identify genetic determinants of phenazine resistance.</title>
        <authorList>
            <person name="Mouncey N."/>
        </authorList>
    </citation>
    <scope>NUCLEOTIDE SEQUENCE</scope>
    <source>
        <strain evidence="1">V4I22</strain>
    </source>
</reference>
<proteinExistence type="predicted"/>